<evidence type="ECO:0000256" key="5">
    <source>
        <dbReference type="SAM" id="MobiDB-lite"/>
    </source>
</evidence>
<proteinExistence type="inferred from homology"/>
<dbReference type="GO" id="GO:0016926">
    <property type="term" value="P:protein desumoylation"/>
    <property type="evidence" value="ECO:0007669"/>
    <property type="project" value="TreeGrafter"/>
</dbReference>
<dbReference type="EMBL" id="CAJZBQ010000040">
    <property type="protein sequence ID" value="CAG9326393.1"/>
    <property type="molecule type" value="Genomic_DNA"/>
</dbReference>
<keyword evidence="8" id="KW-1185">Reference proteome</keyword>
<keyword evidence="3" id="KW-0378">Hydrolase</keyword>
<dbReference type="SUPFAM" id="SSF54001">
    <property type="entry name" value="Cysteine proteinases"/>
    <property type="match status" value="1"/>
</dbReference>
<dbReference type="PANTHER" id="PTHR12606:SF141">
    <property type="entry name" value="GH15225P-RELATED"/>
    <property type="match status" value="1"/>
</dbReference>
<dbReference type="Proteomes" id="UP001162131">
    <property type="component" value="Unassembled WGS sequence"/>
</dbReference>
<evidence type="ECO:0000313" key="7">
    <source>
        <dbReference type="EMBL" id="CAG9326393.1"/>
    </source>
</evidence>
<reference evidence="7" key="1">
    <citation type="submission" date="2021-09" db="EMBL/GenBank/DDBJ databases">
        <authorList>
            <consortium name="AG Swart"/>
            <person name="Singh M."/>
            <person name="Singh A."/>
            <person name="Seah K."/>
            <person name="Emmerich C."/>
        </authorList>
    </citation>
    <scope>NUCLEOTIDE SEQUENCE</scope>
    <source>
        <strain evidence="7">ATCC30299</strain>
    </source>
</reference>
<evidence type="ECO:0000256" key="3">
    <source>
        <dbReference type="ARBA" id="ARBA00022801"/>
    </source>
</evidence>
<sequence length="348" mass="40435">MDLNGISQNANEVSDFSKSQQSNVTRSTIGNSSLFKSRENSSAYTRIFTKKNLQTHLLPEFLKPKRKKNSGLTHQKLQTLNLNKPQNSDVLASWISSDSQNEEFQQLSIRALDSFSNRLRLTSEKIEQIRKIEEILADIFNPEKDPDEVILRIRNQSLTRSELRSFNEPVDLPEKIVNTYMRMLKASYKRQKAEMRGRVLISRSDFSEEVFSGSKNIIHSKENILNYTYLLFPLHADHWTLLVLNTKEKQVYYYDPSKEHLQIHSLLSGLFSFLRGFLLTHHSISLDESEWRNLFYVPSKLVKSHLAQDSGVYVCMKAELIINDNKEEMPLEDYRKDMLVALIKASLE</sequence>
<dbReference type="PANTHER" id="PTHR12606">
    <property type="entry name" value="SENTRIN/SUMO-SPECIFIC PROTEASE"/>
    <property type="match status" value="1"/>
</dbReference>
<dbReference type="InterPro" id="IPR003653">
    <property type="entry name" value="Peptidase_C48_C"/>
</dbReference>
<dbReference type="GO" id="GO:0006508">
    <property type="term" value="P:proteolysis"/>
    <property type="evidence" value="ECO:0007669"/>
    <property type="project" value="UniProtKB-KW"/>
</dbReference>
<comment type="similarity">
    <text evidence="1">Belongs to the peptidase C48 family.</text>
</comment>
<dbReference type="InterPro" id="IPR038765">
    <property type="entry name" value="Papain-like_cys_pep_sf"/>
</dbReference>
<accession>A0AAU9JL12</accession>
<evidence type="ECO:0000259" key="6">
    <source>
        <dbReference type="Pfam" id="PF02902"/>
    </source>
</evidence>
<protein>
    <recommendedName>
        <fullName evidence="6">Ubiquitin-like protease family profile domain-containing protein</fullName>
    </recommendedName>
</protein>
<evidence type="ECO:0000256" key="4">
    <source>
        <dbReference type="ARBA" id="ARBA00022807"/>
    </source>
</evidence>
<feature type="domain" description="Ubiquitin-like protease family profile" evidence="6">
    <location>
        <begin position="177"/>
        <end position="329"/>
    </location>
</feature>
<dbReference type="Pfam" id="PF02902">
    <property type="entry name" value="Peptidase_C48"/>
    <property type="match status" value="1"/>
</dbReference>
<evidence type="ECO:0000256" key="1">
    <source>
        <dbReference type="ARBA" id="ARBA00005234"/>
    </source>
</evidence>
<organism evidence="7 8">
    <name type="scientific">Blepharisma stoltei</name>
    <dbReference type="NCBI Taxonomy" id="1481888"/>
    <lineage>
        <taxon>Eukaryota</taxon>
        <taxon>Sar</taxon>
        <taxon>Alveolata</taxon>
        <taxon>Ciliophora</taxon>
        <taxon>Postciliodesmatophora</taxon>
        <taxon>Heterotrichea</taxon>
        <taxon>Heterotrichida</taxon>
        <taxon>Blepharismidae</taxon>
        <taxon>Blepharisma</taxon>
    </lineage>
</organism>
<name>A0AAU9JL12_9CILI</name>
<feature type="region of interest" description="Disordered" evidence="5">
    <location>
        <begin position="1"/>
        <end position="24"/>
    </location>
</feature>
<evidence type="ECO:0000313" key="8">
    <source>
        <dbReference type="Proteomes" id="UP001162131"/>
    </source>
</evidence>
<dbReference type="GO" id="GO:0016929">
    <property type="term" value="F:deSUMOylase activity"/>
    <property type="evidence" value="ECO:0007669"/>
    <property type="project" value="TreeGrafter"/>
</dbReference>
<evidence type="ECO:0000256" key="2">
    <source>
        <dbReference type="ARBA" id="ARBA00022670"/>
    </source>
</evidence>
<gene>
    <name evidence="7" type="ORF">BSTOLATCC_MIC40820</name>
</gene>
<dbReference type="Gene3D" id="3.40.395.10">
    <property type="entry name" value="Adenoviral Proteinase, Chain A"/>
    <property type="match status" value="1"/>
</dbReference>
<dbReference type="AlphaFoldDB" id="A0AAU9JL12"/>
<keyword evidence="2" id="KW-0645">Protease</keyword>
<comment type="caution">
    <text evidence="7">The sequence shown here is derived from an EMBL/GenBank/DDBJ whole genome shotgun (WGS) entry which is preliminary data.</text>
</comment>
<keyword evidence="4" id="KW-0788">Thiol protease</keyword>
<dbReference type="GO" id="GO:0005634">
    <property type="term" value="C:nucleus"/>
    <property type="evidence" value="ECO:0007669"/>
    <property type="project" value="TreeGrafter"/>
</dbReference>